<keyword evidence="8" id="KW-1185">Reference proteome</keyword>
<dbReference type="Proteomes" id="UP000755551">
    <property type="component" value="Unassembled WGS sequence"/>
</dbReference>
<dbReference type="PANTHER" id="PTHR23427">
    <property type="entry name" value="SURFEIT LOCUS PROTEIN"/>
    <property type="match status" value="1"/>
</dbReference>
<evidence type="ECO:0000256" key="1">
    <source>
        <dbReference type="ARBA" id="ARBA00004370"/>
    </source>
</evidence>
<comment type="subcellular location">
    <subcellularLocation>
        <location evidence="6">Cell membrane</location>
        <topology evidence="6">Multi-pass membrane protein</topology>
    </subcellularLocation>
    <subcellularLocation>
        <location evidence="1">Membrane</location>
    </subcellularLocation>
</comment>
<reference evidence="7 8" key="1">
    <citation type="submission" date="2021-06" db="EMBL/GenBank/DDBJ databases">
        <title>Bacterium isolated from marine sediment.</title>
        <authorList>
            <person name="Zhu K.-L."/>
            <person name="Du Z.-J."/>
            <person name="Liang Q.-Y."/>
        </authorList>
    </citation>
    <scope>NUCLEOTIDE SEQUENCE [LARGE SCALE GENOMIC DNA]</scope>
    <source>
        <strain evidence="7 8">A346</strain>
    </source>
</reference>
<dbReference type="InterPro" id="IPR002994">
    <property type="entry name" value="Surf1/Shy1"/>
</dbReference>
<dbReference type="InterPro" id="IPR045214">
    <property type="entry name" value="Surf1/Surf4"/>
</dbReference>
<keyword evidence="4 6" id="KW-1133">Transmembrane helix</keyword>
<evidence type="ECO:0000256" key="6">
    <source>
        <dbReference type="RuleBase" id="RU363076"/>
    </source>
</evidence>
<dbReference type="PROSITE" id="PS50895">
    <property type="entry name" value="SURF1"/>
    <property type="match status" value="1"/>
</dbReference>
<proteinExistence type="inferred from homology"/>
<dbReference type="EMBL" id="JAHQZT010000013">
    <property type="protein sequence ID" value="MBV0933927.1"/>
    <property type="molecule type" value="Genomic_DNA"/>
</dbReference>
<keyword evidence="5 6" id="KW-0472">Membrane</keyword>
<dbReference type="RefSeq" id="WP_217335333.1">
    <property type="nucleotide sequence ID" value="NZ_JAHQZT010000013.1"/>
</dbReference>
<gene>
    <name evidence="7" type="ORF">KTN04_11290</name>
</gene>
<comment type="caution">
    <text evidence="7">The sequence shown here is derived from an EMBL/GenBank/DDBJ whole genome shotgun (WGS) entry which is preliminary data.</text>
</comment>
<keyword evidence="6" id="KW-1003">Cell membrane</keyword>
<evidence type="ECO:0000256" key="2">
    <source>
        <dbReference type="ARBA" id="ARBA00007165"/>
    </source>
</evidence>
<evidence type="ECO:0000256" key="5">
    <source>
        <dbReference type="ARBA" id="ARBA00023136"/>
    </source>
</evidence>
<dbReference type="Pfam" id="PF02104">
    <property type="entry name" value="SURF1"/>
    <property type="match status" value="1"/>
</dbReference>
<organism evidence="7 8">
    <name type="scientific">Marinobacterium weihaiense</name>
    <dbReference type="NCBI Taxonomy" id="2851016"/>
    <lineage>
        <taxon>Bacteria</taxon>
        <taxon>Pseudomonadati</taxon>
        <taxon>Pseudomonadota</taxon>
        <taxon>Gammaproteobacteria</taxon>
        <taxon>Oceanospirillales</taxon>
        <taxon>Oceanospirillaceae</taxon>
        <taxon>Marinobacterium</taxon>
    </lineage>
</organism>
<sequence length="243" mass="27958">MAVSDSKADVRTRFKWLRRFLWLLAVPLLLALGSWQWQRAEHKQVWLQQLAQAPATTPDGALERLARYDWVPVGFEIELLPLKVFLLDNRTWQGRVGYEVIVPVRVDEGPLWLASLGWVAAPPRREQLPVVELSPVRLMVEAVLSRPLASVTLSAAQMEPGWPRRIQSMDMEQIRAALNIPVEPLVLHLQTAVSDAIVPREQVYTGIPPERHIGYAVQWFALAFALMVWLIWVGRHEYRRKNR</sequence>
<evidence type="ECO:0000313" key="8">
    <source>
        <dbReference type="Proteomes" id="UP000755551"/>
    </source>
</evidence>
<name>A0ABS6MC93_9GAMM</name>
<feature type="transmembrane region" description="Helical" evidence="6">
    <location>
        <begin position="20"/>
        <end position="37"/>
    </location>
</feature>
<evidence type="ECO:0000256" key="4">
    <source>
        <dbReference type="ARBA" id="ARBA00022989"/>
    </source>
</evidence>
<dbReference type="CDD" id="cd06662">
    <property type="entry name" value="SURF1"/>
    <property type="match status" value="1"/>
</dbReference>
<evidence type="ECO:0000256" key="3">
    <source>
        <dbReference type="ARBA" id="ARBA00022692"/>
    </source>
</evidence>
<feature type="transmembrane region" description="Helical" evidence="6">
    <location>
        <begin position="213"/>
        <end position="233"/>
    </location>
</feature>
<evidence type="ECO:0000313" key="7">
    <source>
        <dbReference type="EMBL" id="MBV0933927.1"/>
    </source>
</evidence>
<comment type="similarity">
    <text evidence="2 6">Belongs to the SURF1 family.</text>
</comment>
<accession>A0ABS6MC93</accession>
<keyword evidence="3 6" id="KW-0812">Transmembrane</keyword>
<protein>
    <recommendedName>
        <fullName evidence="6">SURF1-like protein</fullName>
    </recommendedName>
</protein>
<dbReference type="PANTHER" id="PTHR23427:SF2">
    <property type="entry name" value="SURFEIT LOCUS PROTEIN 1"/>
    <property type="match status" value="1"/>
</dbReference>